<comment type="caution">
    <text evidence="1">The sequence shown here is derived from an EMBL/GenBank/DDBJ whole genome shotgun (WGS) entry which is preliminary data.</text>
</comment>
<sequence>MVLNELIKGKLIEDKLIDPSSILEIPHPYDDKYKHAVFNKHQVQEMAFGHIGTAKLAKNSHLFFDLAKQNAESVTSGKAIFLISGQVFPDISPFHNGFVEYISSLTLIDAKKYMEQCLRMRYAVFLYLDDQYEMVSSGAMMDAIAFGIPLISIKNAYSEYLFGLCNTTPGILCESYDDMANHVQRLILNGDAHYAQYLFGIQELQAYFSFERIQDMFDSQMIRS</sequence>
<organism evidence="1 2">
    <name type="scientific">Parapedobacter defluvii</name>
    <dbReference type="NCBI Taxonomy" id="2045106"/>
    <lineage>
        <taxon>Bacteria</taxon>
        <taxon>Pseudomonadati</taxon>
        <taxon>Bacteroidota</taxon>
        <taxon>Sphingobacteriia</taxon>
        <taxon>Sphingobacteriales</taxon>
        <taxon>Sphingobacteriaceae</taxon>
        <taxon>Parapedobacter</taxon>
    </lineage>
</organism>
<evidence type="ECO:0000313" key="1">
    <source>
        <dbReference type="EMBL" id="GGC28216.1"/>
    </source>
</evidence>
<evidence type="ECO:0000313" key="2">
    <source>
        <dbReference type="Proteomes" id="UP000597338"/>
    </source>
</evidence>
<gene>
    <name evidence="1" type="ORF">GCM10011386_20310</name>
</gene>
<evidence type="ECO:0008006" key="3">
    <source>
        <dbReference type="Google" id="ProtNLM"/>
    </source>
</evidence>
<protein>
    <recommendedName>
        <fullName evidence="3">Glycosyl transferases group 1</fullName>
    </recommendedName>
</protein>
<dbReference type="EMBL" id="BMIK01000005">
    <property type="protein sequence ID" value="GGC28216.1"/>
    <property type="molecule type" value="Genomic_DNA"/>
</dbReference>
<keyword evidence="2" id="KW-1185">Reference proteome</keyword>
<accession>A0ABQ1LQT3</accession>
<dbReference type="Proteomes" id="UP000597338">
    <property type="component" value="Unassembled WGS sequence"/>
</dbReference>
<reference evidence="2" key="1">
    <citation type="journal article" date="2019" name="Int. J. Syst. Evol. Microbiol.">
        <title>The Global Catalogue of Microorganisms (GCM) 10K type strain sequencing project: providing services to taxonomists for standard genome sequencing and annotation.</title>
        <authorList>
            <consortium name="The Broad Institute Genomics Platform"/>
            <consortium name="The Broad Institute Genome Sequencing Center for Infectious Disease"/>
            <person name="Wu L."/>
            <person name="Ma J."/>
        </authorList>
    </citation>
    <scope>NUCLEOTIDE SEQUENCE [LARGE SCALE GENOMIC DNA]</scope>
    <source>
        <strain evidence="2">CGMCC 1.15342</strain>
    </source>
</reference>
<name>A0ABQ1LQT3_9SPHI</name>
<proteinExistence type="predicted"/>
<dbReference type="SUPFAM" id="SSF53756">
    <property type="entry name" value="UDP-Glycosyltransferase/glycogen phosphorylase"/>
    <property type="match status" value="1"/>
</dbReference>